<feature type="compositionally biased region" description="Low complexity" evidence="1">
    <location>
        <begin position="689"/>
        <end position="710"/>
    </location>
</feature>
<sequence>MRRRHGIPDDDHRPFNVAYAAALQSRKRKEGKNNGGTQRSAPPVTVEDEVPQTIGATTGHFPLPSYAGASAGHEDGIRLGESSAFAGPSVLSVAQSSASHYGSTSQATVRYPPLGRHNVAPPAHHGKHALDDEVDARHESSAKKSRLEVEELLDGGDVSERQVNGMDVDQHTGHIKRGSKRVASLEDDEGLDASRVDRRDKRARKVSIDKSAIAEDYDMEDDEQEDELDGNPSIVRGKKRDRAEAGSTFGGDDSVIDDDEKPQRQRRRRTVSNKLSQSSSRGQKRVRDLDSYDSDDSADRLKREHTRKKRGKRSEEEEVPVSHDPLCKGRHIGEEWESNGIRYKVGPNGQRLRQELVKKSRSRFPMPSDSQHPDRRANVDVYVETWLTEEEYQAAKERHELAWQDSSLSPEPHTQLDVPDSPTKAGKNLLWSSTMSSRESPAKRGALRQSIGPGANLRLSILSPAPVSTSRLISSVYQAPASPASDSPKLQKTKSYSKWEKQDLEAAAMSKIREKQQQQQQAKATSFPAASSTPNPGFFGATATPATAAKPAETSSQPSAPSFSFAPASTSGSANKSATEPPKLNVPTSAPASAPSGQSKPAAPLFPFPSSTGSGSTSTPSAVAPTPPTQTQPAAAKSDAQSASSIPNFFAKPAAPASAPAPPTVPNFFAKPATQTTSSGGAPTAGSQAPAAPKTAFSFAPTTAPTQPQANGSPVSNGSAKPEEAKQVPGGSLLSRLGMGPHPAAQAQVPAATTFSFGKPASSTPGAASGATTDAAKSATTTPASGSSAPGNAAPEPLKFSFGAPSKSATPAPAANGTTSTASTTAGTTSAATSAPKFSFGVTGTSAQSGAAGTTAASSPFQTNPANASNTNVTNASSAPKSAFSIGNSSAPAASPFAGNAGASNSSPFGAPAGNSSSTTKASPFGAPSSGNQPSSFGAPSGTASSTTNASPFGAPSSGNQPSPFGAPSGTASTNNASSFGAPSGTAAAGGSSPFGAPTATAASTNNASPFGTPSTTNNASPFGTTTGPNPSPFGSIASGAAKPAEAPKSAFSFGAPTSASNTSAKPAEAPKSAFAFGTTNGPSSGSIFGGNTTQNSSAPKADTKPTPTFGTPSTSTPTFGAPSSTPTFGASSSAPIFGSPANASGINGKPAFSFGASNTTASSPFGGASTTDNKTDSKPSFGFGTSNNATSAGNSTAAPASPFSFGAQASSNNATTPAASSPFGNTQQGSSSFSFGAPSGAFSFGSSSNANQTTQK</sequence>
<gene>
    <name evidence="2" type="ORF">BN946_scf184908.g115</name>
</gene>
<dbReference type="EMBL" id="CCBP010000100">
    <property type="protein sequence ID" value="CDO71357.1"/>
    <property type="molecule type" value="Genomic_DNA"/>
</dbReference>
<feature type="compositionally biased region" description="Low complexity" evidence="1">
    <location>
        <begin position="977"/>
        <end position="1010"/>
    </location>
</feature>
<dbReference type="HOGENOM" id="CLU_262737_0_0_1"/>
<evidence type="ECO:0000256" key="1">
    <source>
        <dbReference type="SAM" id="MobiDB-lite"/>
    </source>
</evidence>
<accession>A0A060SA53</accession>
<proteinExistence type="predicted"/>
<feature type="compositionally biased region" description="Basic residues" evidence="1">
    <location>
        <begin position="303"/>
        <end position="312"/>
    </location>
</feature>
<feature type="compositionally biased region" description="Basic and acidic residues" evidence="1">
    <location>
        <begin position="128"/>
        <end position="149"/>
    </location>
</feature>
<feature type="compositionally biased region" description="Polar residues" evidence="1">
    <location>
        <begin position="586"/>
        <end position="599"/>
    </location>
</feature>
<feature type="compositionally biased region" description="Low complexity" evidence="1">
    <location>
        <begin position="804"/>
        <end position="880"/>
    </location>
</feature>
<feature type="compositionally biased region" description="Polar residues" evidence="1">
    <location>
        <begin position="929"/>
        <end position="963"/>
    </location>
</feature>
<dbReference type="OrthoDB" id="9451547at2759"/>
<feature type="compositionally biased region" description="Polar residues" evidence="1">
    <location>
        <begin position="484"/>
        <end position="496"/>
    </location>
</feature>
<evidence type="ECO:0000313" key="3">
    <source>
        <dbReference type="Proteomes" id="UP000029665"/>
    </source>
</evidence>
<feature type="region of interest" description="Disordered" evidence="1">
    <location>
        <begin position="91"/>
        <end position="377"/>
    </location>
</feature>
<feature type="compositionally biased region" description="Polar residues" evidence="1">
    <location>
        <begin position="92"/>
        <end position="108"/>
    </location>
</feature>
<feature type="compositionally biased region" description="Low complexity" evidence="1">
    <location>
        <begin position="541"/>
        <end position="574"/>
    </location>
</feature>
<keyword evidence="3" id="KW-1185">Reference proteome</keyword>
<feature type="compositionally biased region" description="Polar residues" evidence="1">
    <location>
        <begin position="272"/>
        <end position="281"/>
    </location>
</feature>
<feature type="compositionally biased region" description="Low complexity" evidence="1">
    <location>
        <begin position="631"/>
        <end position="658"/>
    </location>
</feature>
<feature type="compositionally biased region" description="Polar residues" evidence="1">
    <location>
        <begin position="1012"/>
        <end position="1029"/>
    </location>
</feature>
<feature type="compositionally biased region" description="Low complexity" evidence="1">
    <location>
        <begin position="1106"/>
        <end position="1129"/>
    </location>
</feature>
<feature type="compositionally biased region" description="Polar residues" evidence="1">
    <location>
        <begin position="522"/>
        <end position="535"/>
    </location>
</feature>
<feature type="compositionally biased region" description="Acidic residues" evidence="1">
    <location>
        <begin position="215"/>
        <end position="229"/>
    </location>
</feature>
<feature type="compositionally biased region" description="Low complexity" evidence="1">
    <location>
        <begin position="1185"/>
        <end position="1203"/>
    </location>
</feature>
<feature type="compositionally biased region" description="Low complexity" evidence="1">
    <location>
        <begin position="743"/>
        <end position="797"/>
    </location>
</feature>
<name>A0A060SA53_PYCCI</name>
<dbReference type="OMA" id="EWESNGV"/>
<protein>
    <submittedName>
        <fullName evidence="2">Uncharacterized protein</fullName>
    </submittedName>
</protein>
<comment type="caution">
    <text evidence="2">The sequence shown here is derived from an EMBL/GenBank/DDBJ whole genome shotgun (WGS) entry which is preliminary data.</text>
</comment>
<dbReference type="AlphaFoldDB" id="A0A060SA53"/>
<feature type="compositionally biased region" description="Polar residues" evidence="1">
    <location>
        <begin position="902"/>
        <end position="922"/>
    </location>
</feature>
<feature type="compositionally biased region" description="Basic and acidic residues" evidence="1">
    <location>
        <begin position="325"/>
        <end position="334"/>
    </location>
</feature>
<feature type="compositionally biased region" description="Polar residues" evidence="1">
    <location>
        <begin position="1156"/>
        <end position="1173"/>
    </location>
</feature>
<feature type="compositionally biased region" description="Polar residues" evidence="1">
    <location>
        <begin position="1078"/>
        <end position="1099"/>
    </location>
</feature>
<feature type="compositionally biased region" description="Polar residues" evidence="1">
    <location>
        <begin position="430"/>
        <end position="439"/>
    </location>
</feature>
<organism evidence="2 3">
    <name type="scientific">Pycnoporus cinnabarinus</name>
    <name type="common">Cinnabar-red polypore</name>
    <name type="synonym">Trametes cinnabarina</name>
    <dbReference type="NCBI Taxonomy" id="5643"/>
    <lineage>
        <taxon>Eukaryota</taxon>
        <taxon>Fungi</taxon>
        <taxon>Dikarya</taxon>
        <taxon>Basidiomycota</taxon>
        <taxon>Agaricomycotina</taxon>
        <taxon>Agaricomycetes</taxon>
        <taxon>Polyporales</taxon>
        <taxon>Polyporaceae</taxon>
        <taxon>Trametes</taxon>
    </lineage>
</organism>
<evidence type="ECO:0000313" key="2">
    <source>
        <dbReference type="EMBL" id="CDO71357.1"/>
    </source>
</evidence>
<feature type="region of interest" description="Disordered" evidence="1">
    <location>
        <begin position="397"/>
        <end position="457"/>
    </location>
</feature>
<feature type="compositionally biased region" description="Polar residues" evidence="1">
    <location>
        <begin position="1056"/>
        <end position="1065"/>
    </location>
</feature>
<feature type="region of interest" description="Disordered" evidence="1">
    <location>
        <begin position="478"/>
        <end position="1235"/>
    </location>
</feature>
<feature type="compositionally biased region" description="Low complexity" evidence="1">
    <location>
        <begin position="609"/>
        <end position="624"/>
    </location>
</feature>
<reference evidence="2" key="1">
    <citation type="submission" date="2014-01" db="EMBL/GenBank/DDBJ databases">
        <title>The genome of the white-rot fungus Pycnoporus cinnabarinus: a basidiomycete model with a versatile arsenal for lignocellulosic biomass breakdown.</title>
        <authorList>
            <person name="Levasseur A."/>
            <person name="Lomascolo A."/>
            <person name="Ruiz-Duenas F.J."/>
            <person name="Uzan E."/>
            <person name="Piumi F."/>
            <person name="Kues U."/>
            <person name="Ram A.F.J."/>
            <person name="Murat C."/>
            <person name="Haon M."/>
            <person name="Benoit I."/>
            <person name="Arfi Y."/>
            <person name="Chevret D."/>
            <person name="Drula E."/>
            <person name="Kwon M.J."/>
            <person name="Gouret P."/>
            <person name="Lesage-Meessen L."/>
            <person name="Lombard V."/>
            <person name="Mariette J."/>
            <person name="Noirot C."/>
            <person name="Park J."/>
            <person name="Patyshakuliyeva A."/>
            <person name="Wieneger R.A.B."/>
            <person name="Wosten H.A.B."/>
            <person name="Martin F."/>
            <person name="Coutinho P.M."/>
            <person name="de Vries R."/>
            <person name="Martinez A.T."/>
            <person name="Klopp C."/>
            <person name="Pontarotti P."/>
            <person name="Henrissat B."/>
            <person name="Record E."/>
        </authorList>
    </citation>
    <scope>NUCLEOTIDE SEQUENCE [LARGE SCALE GENOMIC DNA]</scope>
    <source>
        <strain evidence="2">BRFM137</strain>
    </source>
</reference>
<dbReference type="Proteomes" id="UP000029665">
    <property type="component" value="Unassembled WGS sequence"/>
</dbReference>
<dbReference type="STRING" id="5643.A0A060SA53"/>
<feature type="compositionally biased region" description="Low complexity" evidence="1">
    <location>
        <begin position="1210"/>
        <end position="1235"/>
    </location>
</feature>
<feature type="compositionally biased region" description="Polar residues" evidence="1">
    <location>
        <begin position="673"/>
        <end position="687"/>
    </location>
</feature>
<feature type="region of interest" description="Disordered" evidence="1">
    <location>
        <begin position="23"/>
        <end position="75"/>
    </location>
</feature>